<dbReference type="EMBL" id="QANS01000004">
    <property type="protein sequence ID" value="PTU31032.1"/>
    <property type="molecule type" value="Genomic_DNA"/>
</dbReference>
<dbReference type="InterPro" id="IPR038765">
    <property type="entry name" value="Papain-like_cys_pep_sf"/>
</dbReference>
<keyword evidence="4" id="KW-1185">Reference proteome</keyword>
<dbReference type="InterPro" id="IPR002931">
    <property type="entry name" value="Transglutaminase-like"/>
</dbReference>
<organism evidence="3 4">
    <name type="scientific">Stenotrophobium rhamnosiphilum</name>
    <dbReference type="NCBI Taxonomy" id="2029166"/>
    <lineage>
        <taxon>Bacteria</taxon>
        <taxon>Pseudomonadati</taxon>
        <taxon>Pseudomonadota</taxon>
        <taxon>Gammaproteobacteria</taxon>
        <taxon>Nevskiales</taxon>
        <taxon>Nevskiaceae</taxon>
        <taxon>Stenotrophobium</taxon>
    </lineage>
</organism>
<dbReference type="AlphaFoldDB" id="A0A2T5MEP0"/>
<gene>
    <name evidence="3" type="ORF">CJD38_12090</name>
</gene>
<evidence type="ECO:0000256" key="1">
    <source>
        <dbReference type="SAM" id="Phobius"/>
    </source>
</evidence>
<dbReference type="InterPro" id="IPR052901">
    <property type="entry name" value="Bact_TGase-like"/>
</dbReference>
<evidence type="ECO:0000313" key="3">
    <source>
        <dbReference type="EMBL" id="PTU31032.1"/>
    </source>
</evidence>
<dbReference type="Pfam" id="PF01841">
    <property type="entry name" value="Transglut_core"/>
    <property type="match status" value="1"/>
</dbReference>
<dbReference type="SUPFAM" id="SSF54001">
    <property type="entry name" value="Cysteine proteinases"/>
    <property type="match status" value="1"/>
</dbReference>
<dbReference type="Gene3D" id="3.10.620.30">
    <property type="match status" value="1"/>
</dbReference>
<feature type="transmembrane region" description="Helical" evidence="1">
    <location>
        <begin position="127"/>
        <end position="144"/>
    </location>
</feature>
<dbReference type="RefSeq" id="WP_107940616.1">
    <property type="nucleotide sequence ID" value="NZ_QANS01000004.1"/>
</dbReference>
<evidence type="ECO:0000259" key="2">
    <source>
        <dbReference type="SMART" id="SM00460"/>
    </source>
</evidence>
<keyword evidence="1" id="KW-0812">Transmembrane</keyword>
<evidence type="ECO:0000313" key="4">
    <source>
        <dbReference type="Proteomes" id="UP000244248"/>
    </source>
</evidence>
<accession>A0A2T5MEP0</accession>
<feature type="transmembrane region" description="Helical" evidence="1">
    <location>
        <begin position="57"/>
        <end position="74"/>
    </location>
</feature>
<feature type="transmembrane region" description="Helical" evidence="1">
    <location>
        <begin position="543"/>
        <end position="565"/>
    </location>
</feature>
<keyword evidence="1" id="KW-0472">Membrane</keyword>
<protein>
    <submittedName>
        <fullName evidence="3">DUF3488 domain-containing protein</fullName>
    </submittedName>
</protein>
<dbReference type="PANTHER" id="PTHR42736:SF1">
    <property type="entry name" value="PROTEIN-GLUTAMINE GAMMA-GLUTAMYLTRANSFERASE"/>
    <property type="match status" value="1"/>
</dbReference>
<dbReference type="Pfam" id="PF11992">
    <property type="entry name" value="TgpA_N"/>
    <property type="match status" value="1"/>
</dbReference>
<feature type="transmembrane region" description="Helical" evidence="1">
    <location>
        <begin position="156"/>
        <end position="179"/>
    </location>
</feature>
<reference evidence="3 4" key="1">
    <citation type="submission" date="2018-04" db="EMBL/GenBank/DDBJ databases">
        <title>Novel species isolated from glacier.</title>
        <authorList>
            <person name="Liu Q."/>
            <person name="Xin Y.-H."/>
        </authorList>
    </citation>
    <scope>NUCLEOTIDE SEQUENCE [LARGE SCALE GENOMIC DNA]</scope>
    <source>
        <strain evidence="3 4">GT1R17</strain>
    </source>
</reference>
<dbReference type="SMART" id="SM00460">
    <property type="entry name" value="TGc"/>
    <property type="match status" value="1"/>
</dbReference>
<dbReference type="InterPro" id="IPR021878">
    <property type="entry name" value="TgpA_N"/>
</dbReference>
<dbReference type="OrthoDB" id="9804872at2"/>
<proteinExistence type="predicted"/>
<comment type="caution">
    <text evidence="3">The sequence shown here is derived from an EMBL/GenBank/DDBJ whole genome shotgun (WGS) entry which is preliminary data.</text>
</comment>
<dbReference type="PANTHER" id="PTHR42736">
    <property type="entry name" value="PROTEIN-GLUTAMINE GAMMA-GLUTAMYLTRANSFERASE"/>
    <property type="match status" value="1"/>
</dbReference>
<name>A0A2T5MEP0_9GAMM</name>
<dbReference type="Pfam" id="PF13559">
    <property type="entry name" value="DUF4129"/>
    <property type="match status" value="1"/>
</dbReference>
<sequence length="655" mass="74158">MIDYLTQTTLLRLLAVLVLVLAPHVAHLPIWENLLLAAVIAWRALISIRQWRLPAPWIRNVISIACFAAVYFNFSSISGLTAGTALLSVMAVLKLLEMRARRDVMVLVLLMYFILITHFLFSQEIWTIAYLLFSAVCITALLMDCNHAGESLPTRVLLRAGAIMVAQAVPLMLIFFVLFPRIPGPLWSLPTDSGAGRTGLSDKMSPGDIASLMQTDEVVFRVRFSGDVPTPQQRYWRGPVFDEFDGRGWQSSKLATQTRTVPTITIGESLSYELTMEASGSRLLLALDTPAPKQLPNDSTLNYSNVLTTAGPINERKVYKGTAYTQYVLQPTLSEMERAHFLQIPEGYNPRTRQLAQQWRGSRINDAEIVNKALLMFRSEKFFYTLQPPKLGRDSIDEFIFNTKQGFCEHYSSSFTFLMRAAGIPARVVTGYQGGEQNPLGDYYVIRQYDAHAWSEVWLAEKGWVRVDPTGAVAPQRVERGFTSSISLANGLPGFIVRQQSNPLRFALNMRWDWVNQKWNAWVLAYGPDLQADFLRNFGIEDWSQMILVMTVLLLLGTLAVSLLLMRQFATVIPRDHALRLWQRVLKKLAKVGISQNPDEGPRDFVDRITRDHPAYGDGMQRVLQAYLKMRYLEEADQTAERELNNAVAAFKPRR</sequence>
<feature type="domain" description="Transglutaminase-like" evidence="2">
    <location>
        <begin position="400"/>
        <end position="471"/>
    </location>
</feature>
<dbReference type="Proteomes" id="UP000244248">
    <property type="component" value="Unassembled WGS sequence"/>
</dbReference>
<feature type="transmembrane region" description="Helical" evidence="1">
    <location>
        <begin position="104"/>
        <end position="121"/>
    </location>
</feature>
<feature type="transmembrane region" description="Helical" evidence="1">
    <location>
        <begin position="12"/>
        <end position="45"/>
    </location>
</feature>
<keyword evidence="1" id="KW-1133">Transmembrane helix</keyword>
<dbReference type="InterPro" id="IPR025403">
    <property type="entry name" value="TgpA-like_C"/>
</dbReference>